<comment type="caution">
    <text evidence="2">The sequence shown here is derived from an EMBL/GenBank/DDBJ whole genome shotgun (WGS) entry which is preliminary data.</text>
</comment>
<accession>A0A9N8ER01</accession>
<dbReference type="EMBL" id="CAICTM010001425">
    <property type="protein sequence ID" value="CAB9523529.1"/>
    <property type="molecule type" value="Genomic_DNA"/>
</dbReference>
<sequence length="237" mass="26368">MKLVAAIRASALTFLGVGTVLRITNRTSLMALGGSDVMKVSLAPAEETNVQGGEGNHSQAERLLDNEEGNKTVSPVPTAGRWKCCVKPEGMEAEKKHPTYVWEMPKPASLSEHNSAARFLFEHDEVGGCCNYNRTHVLDLRSLQSNFTRQILEGPDYIILHVGVWWGTTAIGYVIDDVGHKWSIRGTPHETEWKIDNTTDTDEKPDVSFAALMKKAILMIMKLKKPHTKIVWRTEGD</sequence>
<protein>
    <submittedName>
        <fullName evidence="2">Uncharacterized protein</fullName>
    </submittedName>
</protein>
<keyword evidence="3" id="KW-1185">Reference proteome</keyword>
<dbReference type="Proteomes" id="UP001153069">
    <property type="component" value="Unassembled WGS sequence"/>
</dbReference>
<name>A0A9N8ER01_9STRA</name>
<feature type="region of interest" description="Disordered" evidence="1">
    <location>
        <begin position="47"/>
        <end position="74"/>
    </location>
</feature>
<feature type="compositionally biased region" description="Basic and acidic residues" evidence="1">
    <location>
        <begin position="59"/>
        <end position="70"/>
    </location>
</feature>
<organism evidence="2 3">
    <name type="scientific">Seminavis robusta</name>
    <dbReference type="NCBI Taxonomy" id="568900"/>
    <lineage>
        <taxon>Eukaryota</taxon>
        <taxon>Sar</taxon>
        <taxon>Stramenopiles</taxon>
        <taxon>Ochrophyta</taxon>
        <taxon>Bacillariophyta</taxon>
        <taxon>Bacillariophyceae</taxon>
        <taxon>Bacillariophycidae</taxon>
        <taxon>Naviculales</taxon>
        <taxon>Naviculaceae</taxon>
        <taxon>Seminavis</taxon>
    </lineage>
</organism>
<evidence type="ECO:0000313" key="3">
    <source>
        <dbReference type="Proteomes" id="UP001153069"/>
    </source>
</evidence>
<gene>
    <name evidence="2" type="ORF">SEMRO_1427_G271760.1</name>
</gene>
<proteinExistence type="predicted"/>
<evidence type="ECO:0000313" key="2">
    <source>
        <dbReference type="EMBL" id="CAB9523529.1"/>
    </source>
</evidence>
<evidence type="ECO:0000256" key="1">
    <source>
        <dbReference type="SAM" id="MobiDB-lite"/>
    </source>
</evidence>
<reference evidence="2" key="1">
    <citation type="submission" date="2020-06" db="EMBL/GenBank/DDBJ databases">
        <authorList>
            <consortium name="Plant Systems Biology data submission"/>
        </authorList>
    </citation>
    <scope>NUCLEOTIDE SEQUENCE</scope>
    <source>
        <strain evidence="2">D6</strain>
    </source>
</reference>
<dbReference type="AlphaFoldDB" id="A0A9N8ER01"/>